<dbReference type="GO" id="GO:0005980">
    <property type="term" value="P:glycogen catabolic process"/>
    <property type="evidence" value="ECO:0007669"/>
    <property type="project" value="InterPro"/>
</dbReference>
<dbReference type="GeneID" id="95358656"/>
<dbReference type="InterPro" id="IPR017853">
    <property type="entry name" value="GH"/>
</dbReference>
<organism evidence="6 7">
    <name type="scientific">Propionibacterium acidifaciens F0233</name>
    <dbReference type="NCBI Taxonomy" id="553198"/>
    <lineage>
        <taxon>Bacteria</taxon>
        <taxon>Bacillati</taxon>
        <taxon>Actinomycetota</taxon>
        <taxon>Actinomycetes</taxon>
        <taxon>Propionibacteriales</taxon>
        <taxon>Propionibacteriaceae</taxon>
        <taxon>Propionibacterium</taxon>
    </lineage>
</organism>
<gene>
    <name evidence="6" type="primary">glgX</name>
    <name evidence="6" type="ORF">HMPREF0682_1949</name>
</gene>
<evidence type="ECO:0000256" key="2">
    <source>
        <dbReference type="ARBA" id="ARBA00022801"/>
    </source>
</evidence>
<dbReference type="InterPro" id="IPR011837">
    <property type="entry name" value="Glycogen_debranch_GlgX"/>
</dbReference>
<keyword evidence="2 6" id="KW-0378">Hydrolase</keyword>
<dbReference type="NCBIfam" id="TIGR02100">
    <property type="entry name" value="glgX_debranch"/>
    <property type="match status" value="1"/>
</dbReference>
<comment type="similarity">
    <text evidence="1">Belongs to the glycosyl hydrolase 13 family.</text>
</comment>
<dbReference type="SMART" id="SM00642">
    <property type="entry name" value="Aamy"/>
    <property type="match status" value="1"/>
</dbReference>
<dbReference type="Pfam" id="PF02922">
    <property type="entry name" value="CBM_48"/>
    <property type="match status" value="1"/>
</dbReference>
<dbReference type="SUPFAM" id="SSF51011">
    <property type="entry name" value="Glycosyl hydrolase domain"/>
    <property type="match status" value="1"/>
</dbReference>
<evidence type="ECO:0000259" key="5">
    <source>
        <dbReference type="SMART" id="SM00642"/>
    </source>
</evidence>
<proteinExistence type="inferred from homology"/>
<evidence type="ECO:0000313" key="7">
    <source>
        <dbReference type="Proteomes" id="UP000017052"/>
    </source>
</evidence>
<dbReference type="SUPFAM" id="SSF51445">
    <property type="entry name" value="(Trans)glycosidases"/>
    <property type="match status" value="1"/>
</dbReference>
<dbReference type="RefSeq" id="WP_021797707.1">
    <property type="nucleotide sequence ID" value="NZ_ACVN02000194.1"/>
</dbReference>
<evidence type="ECO:0000256" key="4">
    <source>
        <dbReference type="SAM" id="MobiDB-lite"/>
    </source>
</evidence>
<protein>
    <submittedName>
        <fullName evidence="6">Glycogen debranching enzyme GlgX</fullName>
        <ecNumber evidence="6">3.2.1.-</ecNumber>
    </submittedName>
</protein>
<dbReference type="Gene3D" id="3.20.20.80">
    <property type="entry name" value="Glycosidases"/>
    <property type="match status" value="1"/>
</dbReference>
<feature type="compositionally biased region" description="Polar residues" evidence="4">
    <location>
        <begin position="724"/>
        <end position="733"/>
    </location>
</feature>
<keyword evidence="7" id="KW-1185">Reference proteome</keyword>
<dbReference type="AlphaFoldDB" id="U2RNK7"/>
<dbReference type="InterPro" id="IPR013780">
    <property type="entry name" value="Glyco_hydro_b"/>
</dbReference>
<dbReference type="CDD" id="cd11326">
    <property type="entry name" value="AmyAc_Glg_debranch"/>
    <property type="match status" value="1"/>
</dbReference>
<name>U2RNK7_9ACTN</name>
<reference evidence="6" key="1">
    <citation type="submission" date="2013-08" db="EMBL/GenBank/DDBJ databases">
        <authorList>
            <person name="Durkin A.S."/>
            <person name="Haft D.R."/>
            <person name="McCorrison J."/>
            <person name="Torralba M."/>
            <person name="Gillis M."/>
            <person name="Haft D.H."/>
            <person name="Methe B."/>
            <person name="Sutton G."/>
            <person name="Nelson K.E."/>
        </authorList>
    </citation>
    <scope>NUCLEOTIDE SEQUENCE [LARGE SCALE GENOMIC DNA]</scope>
    <source>
        <strain evidence="6">F0233</strain>
    </source>
</reference>
<evidence type="ECO:0000256" key="3">
    <source>
        <dbReference type="ARBA" id="ARBA00023295"/>
    </source>
</evidence>
<dbReference type="InterPro" id="IPR014756">
    <property type="entry name" value="Ig_E-set"/>
</dbReference>
<dbReference type="InterPro" id="IPR004193">
    <property type="entry name" value="Glyco_hydro_13_N"/>
</dbReference>
<dbReference type="InterPro" id="IPR044505">
    <property type="entry name" value="GlgX_Isoamylase_N_E_set"/>
</dbReference>
<dbReference type="Proteomes" id="UP000017052">
    <property type="component" value="Unassembled WGS sequence"/>
</dbReference>
<feature type="domain" description="Glycosyl hydrolase family 13 catalytic" evidence="5">
    <location>
        <begin position="160"/>
        <end position="570"/>
    </location>
</feature>
<dbReference type="Pfam" id="PF00128">
    <property type="entry name" value="Alpha-amylase"/>
    <property type="match status" value="1"/>
</dbReference>
<dbReference type="InterPro" id="IPR013783">
    <property type="entry name" value="Ig-like_fold"/>
</dbReference>
<keyword evidence="3 6" id="KW-0326">Glycosidase</keyword>
<dbReference type="SUPFAM" id="SSF81296">
    <property type="entry name" value="E set domains"/>
    <property type="match status" value="1"/>
</dbReference>
<dbReference type="EMBL" id="ACVN02000194">
    <property type="protein sequence ID" value="ERK55138.1"/>
    <property type="molecule type" value="Genomic_DNA"/>
</dbReference>
<comment type="caution">
    <text evidence="6">The sequence shown here is derived from an EMBL/GenBank/DDBJ whole genome shotgun (WGS) entry which is preliminary data.</text>
</comment>
<dbReference type="Gene3D" id="2.60.40.1180">
    <property type="entry name" value="Golgi alpha-mannosidase II"/>
    <property type="match status" value="1"/>
</dbReference>
<dbReference type="CDD" id="cd02856">
    <property type="entry name" value="E_set_GDE_Isoamylase_N"/>
    <property type="match status" value="1"/>
</dbReference>
<sequence length="749" mass="82887">MTMTLSPEHNGPALGAVLTDDGCTFALVAPRAERVELALVRDDGTTIRNVDMTNDNGTWRAAVRGVVAGQRYGYRVHGEWNPDAGLRANPAKLLVDPYARAVTAGVDYTGPIFDHTAESYYEPDTRDSAQSVPLSVVVADSPAPEPIARRLPLEQCVVYETHVKGFTIMHPSVPEHLRGRYAGLAYPAVIEHLTELGVNAIELLPIHQFVSEPFIMGRGLSNYWGYNTLAYFAPHGAYCSVGTEGDQVQEFKNMVSALHRAGIEVILDVVYNHTCEGSHEGPTLSFRGIDHKGYYRLTDDLRNDYDVTGCGNSVDTGHEEVLDLIHESLRYWVTQMGVDGFRFDLATTLIRDSAHGVDQNHEFKKRLAADPVFDGIKLIAEPWDMGPYGYQVGRWGRGWSEWNDRYRGYMRDYWRSMVHGVNELASRVAGSPDIFDNDERPPSSTINFIDAHDGFCLRDLVSYDGKHNEANGEDNRDGSDDNRSWNCGAEGETDDPGVNALRHRQVRNMLAGLIMSDGTPMFCAGDEMGRTQQGNNNAYCQDNQINWVHWDLLDQWADVFATAKRFIALRRSSPLLQADDYHYRTEVTDADGKGLGRYEMAWMNGYSGEMGEADWNDGGRRLLGKYVSNATDEAFLIWFYSGDQPVEVTTPPVPWGTSYRIVASTADEGELPTEALGPQADFTLPGRTVVAMRVTVPTTRAQVDELEGITTAPADAAQDGPAEQPQQDATAEQTPERTAGSAQDAPAPQ</sequence>
<evidence type="ECO:0000256" key="1">
    <source>
        <dbReference type="ARBA" id="ARBA00008061"/>
    </source>
</evidence>
<dbReference type="GO" id="GO:0004135">
    <property type="term" value="F:amylo-alpha-1,6-glucosidase activity"/>
    <property type="evidence" value="ECO:0007669"/>
    <property type="project" value="InterPro"/>
</dbReference>
<feature type="region of interest" description="Disordered" evidence="4">
    <location>
        <begin position="468"/>
        <end position="497"/>
    </location>
</feature>
<dbReference type="PANTHER" id="PTHR43002">
    <property type="entry name" value="GLYCOGEN DEBRANCHING ENZYME"/>
    <property type="match status" value="1"/>
</dbReference>
<feature type="compositionally biased region" description="Basic and acidic residues" evidence="4">
    <location>
        <begin position="468"/>
        <end position="483"/>
    </location>
</feature>
<dbReference type="InterPro" id="IPR006047">
    <property type="entry name" value="GH13_cat_dom"/>
</dbReference>
<dbReference type="EC" id="3.2.1.-" evidence="6"/>
<accession>U2RNK7</accession>
<feature type="region of interest" description="Disordered" evidence="4">
    <location>
        <begin position="703"/>
        <end position="749"/>
    </location>
</feature>
<dbReference type="Gene3D" id="2.60.40.10">
    <property type="entry name" value="Immunoglobulins"/>
    <property type="match status" value="1"/>
</dbReference>
<evidence type="ECO:0000313" key="6">
    <source>
        <dbReference type="EMBL" id="ERK55138.1"/>
    </source>
</evidence>